<proteinExistence type="predicted"/>
<dbReference type="EMBL" id="JACEGA010000001">
    <property type="protein sequence ID" value="MBB2184461.1"/>
    <property type="molecule type" value="Genomic_DNA"/>
</dbReference>
<protein>
    <submittedName>
        <fullName evidence="3">DUF1311 domain-containing protein</fullName>
    </submittedName>
</protein>
<name>A0A839K728_9FIRM</name>
<dbReference type="PANTHER" id="PTHR39176:SF1">
    <property type="entry name" value="PERIPLASMIC PROTEIN"/>
    <property type="match status" value="1"/>
</dbReference>
<feature type="region of interest" description="Disordered" evidence="1">
    <location>
        <begin position="45"/>
        <end position="93"/>
    </location>
</feature>
<dbReference type="Gene3D" id="1.20.1270.180">
    <property type="match status" value="1"/>
</dbReference>
<comment type="caution">
    <text evidence="3">The sequence shown here is derived from an EMBL/GenBank/DDBJ whole genome shotgun (WGS) entry which is preliminary data.</text>
</comment>
<evidence type="ECO:0000259" key="2">
    <source>
        <dbReference type="Pfam" id="PF07007"/>
    </source>
</evidence>
<dbReference type="Proteomes" id="UP000574276">
    <property type="component" value="Unassembled WGS sequence"/>
</dbReference>
<sequence length="403" mass="45664">MSKKHLEISTYINRIDNSLLKRKLLLLAVVCCSTVILFSGCKSDRKASDDTITTSNQVVDNEATEDNQVSDSTSTKNDPVINSETAETNATATITPVESNPVEATSSVEENGNKEGMLLFTELSKYQYIFCSGVGAWQTILTIYEDGTFSGYYNDSDMGDIGEEYPNGTNYSCIFDGKFTTPKRVNDYTYSMTIEAISLVNEAGTEEIVEGIRYIYSEPYGLENAKEIYIYTTKAPIKELPEGFRNWAGYMGLNDVNEEYLPFYGLYNVETECGFTSFEIVEEDPGADIIAEVEEIEKQYEIMNDRLANEGLSQSKMNILAKEIYILWDDEINKIWGYLKDSLDKDTMDQLTTAQREWIKRKESEVNKAGSKYEGGSIQPMIEYITAAELTRDRVYELIEYLR</sequence>
<evidence type="ECO:0000313" key="4">
    <source>
        <dbReference type="Proteomes" id="UP000574276"/>
    </source>
</evidence>
<organism evidence="3 4">
    <name type="scientific">Variimorphobacter saccharofermentans</name>
    <dbReference type="NCBI Taxonomy" id="2755051"/>
    <lineage>
        <taxon>Bacteria</taxon>
        <taxon>Bacillati</taxon>
        <taxon>Bacillota</taxon>
        <taxon>Clostridia</taxon>
        <taxon>Lachnospirales</taxon>
        <taxon>Lachnospiraceae</taxon>
        <taxon>Variimorphobacter</taxon>
    </lineage>
</organism>
<gene>
    <name evidence="3" type="ORF">H0486_16390</name>
</gene>
<feature type="compositionally biased region" description="Low complexity" evidence="1">
    <location>
        <begin position="81"/>
        <end position="93"/>
    </location>
</feature>
<dbReference type="Pfam" id="PF07007">
    <property type="entry name" value="LprI"/>
    <property type="match status" value="1"/>
</dbReference>
<accession>A0A839K728</accession>
<feature type="compositionally biased region" description="Polar residues" evidence="1">
    <location>
        <begin position="50"/>
        <end position="59"/>
    </location>
</feature>
<feature type="compositionally biased region" description="Polar residues" evidence="1">
    <location>
        <begin position="66"/>
        <end position="77"/>
    </location>
</feature>
<evidence type="ECO:0000313" key="3">
    <source>
        <dbReference type="EMBL" id="MBB2184461.1"/>
    </source>
</evidence>
<dbReference type="PANTHER" id="PTHR39176">
    <property type="entry name" value="PERIPLASMIC PROTEIN-RELATED"/>
    <property type="match status" value="1"/>
</dbReference>
<dbReference type="InterPro" id="IPR009739">
    <property type="entry name" value="LprI-like_N"/>
</dbReference>
<dbReference type="AlphaFoldDB" id="A0A839K728"/>
<keyword evidence="4" id="KW-1185">Reference proteome</keyword>
<evidence type="ECO:0000256" key="1">
    <source>
        <dbReference type="SAM" id="MobiDB-lite"/>
    </source>
</evidence>
<feature type="domain" description="Lysozyme inhibitor LprI-like N-terminal" evidence="2">
    <location>
        <begin position="313"/>
        <end position="398"/>
    </location>
</feature>
<reference evidence="3 4" key="1">
    <citation type="submission" date="2020-07" db="EMBL/GenBank/DDBJ databases">
        <title>Characterization and genome sequencing of isolate MD1, a novel member within the family Lachnospiraceae.</title>
        <authorList>
            <person name="Rettenmaier R."/>
            <person name="Di Bello L."/>
            <person name="Zinser C."/>
            <person name="Scheitz K."/>
            <person name="Liebl W."/>
            <person name="Zverlov V."/>
        </authorList>
    </citation>
    <scope>NUCLEOTIDE SEQUENCE [LARGE SCALE GENOMIC DNA]</scope>
    <source>
        <strain evidence="3 4">MD1</strain>
    </source>
</reference>
<dbReference type="RefSeq" id="WP_228354036.1">
    <property type="nucleotide sequence ID" value="NZ_JACEGA010000001.1"/>
</dbReference>